<dbReference type="RefSeq" id="XP_035347845.1">
    <property type="nucleotide sequence ID" value="XM_035491952.1"/>
</dbReference>
<dbReference type="GO" id="GO:0046872">
    <property type="term" value="F:metal ion binding"/>
    <property type="evidence" value="ECO:0007669"/>
    <property type="project" value="UniProtKB-KW"/>
</dbReference>
<evidence type="ECO:0000256" key="5">
    <source>
        <dbReference type="ARBA" id="ARBA00022833"/>
    </source>
</evidence>
<feature type="domain" description="DUF7605" evidence="12">
    <location>
        <begin position="738"/>
        <end position="909"/>
    </location>
</feature>
<evidence type="ECO:0000313" key="13">
    <source>
        <dbReference type="EMBL" id="QKX61671.1"/>
    </source>
</evidence>
<evidence type="ECO:0000256" key="3">
    <source>
        <dbReference type="ARBA" id="ARBA00022723"/>
    </source>
</evidence>
<dbReference type="InterPro" id="IPR045063">
    <property type="entry name" value="Dynamin_N"/>
</dbReference>
<dbReference type="GO" id="GO:0005634">
    <property type="term" value="C:nucleus"/>
    <property type="evidence" value="ECO:0007669"/>
    <property type="project" value="UniProtKB-SubCell"/>
</dbReference>
<keyword evidence="3" id="KW-0479">Metal-binding</keyword>
<evidence type="ECO:0000256" key="9">
    <source>
        <dbReference type="SAM" id="Coils"/>
    </source>
</evidence>
<keyword evidence="8" id="KW-0539">Nucleus</keyword>
<dbReference type="PROSITE" id="PS00115">
    <property type="entry name" value="RNA_POL_II_REPEAT"/>
    <property type="match status" value="1"/>
</dbReference>
<dbReference type="OrthoDB" id="3598281at2759"/>
<evidence type="ECO:0000256" key="6">
    <source>
        <dbReference type="ARBA" id="ARBA00023125"/>
    </source>
</evidence>
<dbReference type="Gene3D" id="3.40.50.300">
    <property type="entry name" value="P-loop containing nucleotide triphosphate hydrolases"/>
    <property type="match status" value="1"/>
</dbReference>
<feature type="compositionally biased region" description="Polar residues" evidence="10">
    <location>
        <begin position="1026"/>
        <end position="1048"/>
    </location>
</feature>
<feature type="region of interest" description="Disordered" evidence="10">
    <location>
        <begin position="998"/>
        <end position="1070"/>
    </location>
</feature>
<evidence type="ECO:0008006" key="15">
    <source>
        <dbReference type="Google" id="ProtNLM"/>
    </source>
</evidence>
<dbReference type="InterPro" id="IPR000684">
    <property type="entry name" value="RNA_pol_II_repeat_euk"/>
</dbReference>
<evidence type="ECO:0000313" key="14">
    <source>
        <dbReference type="Proteomes" id="UP000509510"/>
    </source>
</evidence>
<protein>
    <recommendedName>
        <fullName evidence="15">G domain-containing protein</fullName>
    </recommendedName>
</protein>
<evidence type="ECO:0000256" key="2">
    <source>
        <dbReference type="ARBA" id="ARBA00022553"/>
    </source>
</evidence>
<dbReference type="GeneID" id="55996311"/>
<comment type="subcellular location">
    <subcellularLocation>
        <location evidence="1">Nucleus</location>
    </subcellularLocation>
</comment>
<evidence type="ECO:0000259" key="11">
    <source>
        <dbReference type="Pfam" id="PF00350"/>
    </source>
</evidence>
<dbReference type="Pfam" id="PF24564">
    <property type="entry name" value="DUF7605"/>
    <property type="match status" value="1"/>
</dbReference>
<dbReference type="GO" id="GO:0006366">
    <property type="term" value="P:transcription by RNA polymerase II"/>
    <property type="evidence" value="ECO:0007669"/>
    <property type="project" value="InterPro"/>
</dbReference>
<organism evidence="13 14">
    <name type="scientific">Talaromyces rugulosus</name>
    <name type="common">Penicillium rugulosum</name>
    <dbReference type="NCBI Taxonomy" id="121627"/>
    <lineage>
        <taxon>Eukaryota</taxon>
        <taxon>Fungi</taxon>
        <taxon>Dikarya</taxon>
        <taxon>Ascomycota</taxon>
        <taxon>Pezizomycotina</taxon>
        <taxon>Eurotiomycetes</taxon>
        <taxon>Eurotiomycetidae</taxon>
        <taxon>Eurotiales</taxon>
        <taxon>Trichocomaceae</taxon>
        <taxon>Talaromyces</taxon>
        <taxon>Talaromyces sect. Islandici</taxon>
    </lineage>
</organism>
<dbReference type="EMBL" id="CP055902">
    <property type="protein sequence ID" value="QKX61671.1"/>
    <property type="molecule type" value="Genomic_DNA"/>
</dbReference>
<feature type="coiled-coil region" evidence="9">
    <location>
        <begin position="371"/>
        <end position="419"/>
    </location>
</feature>
<keyword evidence="4" id="KW-0677">Repeat</keyword>
<accession>A0A7H8R7E6</accession>
<dbReference type="GO" id="GO:0003677">
    <property type="term" value="F:DNA binding"/>
    <property type="evidence" value="ECO:0007669"/>
    <property type="project" value="UniProtKB-KW"/>
</dbReference>
<sequence length="1370" mass="154770">MNEEYTNVDIPRVCHRWTPNTVSSVNSSSIPKISDGLSLQTLFADCDSQGLETAINHGINVLDRLREPLSQLSDVDRSQWLQPLEYLQKQAVRPKIIIGVVGNTGAGKSSVINAVLDEERLVPTSCMRACTAVVTEISYNYEETPYRAEVEFITATDWAKELRILFDDLLDGKGNISREASTQETDAGIAYAKIKSVYPKYTKNQLENSTVSELIEHPNVKKVLGRIESVVETNPKIFYRNLQTYVDSREKITGEKDATEKPFLDIEVWPLIKVVRIYVKATALSTGMVIVDLPGAHDSNPARASISKSYIKQCTGLWIVAPITRAVDDKAAKCLLGGTFKRQLKMDGGLNSVTFICSKTDDISLLECQDCLGLEERMSALRNKADEHSEKKHGNRQYLDRLEKAMSEWAAAADEIDENVEMWETLKEEIADGKAVYAPSRPCSKKRKRVSNGNISKTSWDYILNDYRADGDTGYEVDEHQGQSPTYSNPLTAGEVDRRLLELRARKKENRHHRQDLKIETETVLRRISDIEIVMAHIQAELNGLAISGRNEYARCAIRKDFAAGIKELDQELAEEADSSSFNPDADDRDYEEVARSLPVFCISSRAYQKLQGRLELEPTIPGFQAHEDTEVPQLQAHCKKLTEAIRDANSRCFLNNLDQLLNSLRLTSSADGNQTSDEEKTNWANTIETHYKVLYADLEELILDMCQRFRNTIQCNIFTVYEDAVEAAVNKADEIVKRWGGRVNTDNRAAGGFFWSTYKAICRRDGVYTNAEGIHDWNAELTEPVLKVVASGWERTFSRRAQSLFLSTASEGARLLQSFHDSIHHTDSHTTNRLGNHVLSQQLRVYQQLVKGLCLEDLTMVIRRSKEISRMFQPVVAEKIKPAYANCTVLSGPGSFNQMKEVMSCFVDQAKSTMFHRSIETVQKALDELVRSLEDSMIIKVGEMLISVKRDYTSTLGGNQSTASKCLFRSILNIITDSESDFRRLANKELEGDMTTVDTEFSPTSPHFSPSSPNYSPSSPNFGPTSTSFNSRSPTYNPTSPTISNSRQHSHSPKYSPKSPVRSSTSSEISDFTIGVGSNEERQLALPSEAETARFRLLRSLLNQPIYDEELREIYQIGDRIVSDTAFVLNDLKGWLWKDFQQHGILLPSCHNLPSAKISTSMFRFLMETNNDRQRKSVYRRLARVLFFIFVKNYVEQLEKREANGEFIDRHHRNLISIAHTTILQEVGDLSVNGKECAQKQISDSKSYGKRWWKLGSGIGIIAILAGGPDVARYMESRGFSNSSLELLVNYMRHAYRNAIAYFQSLDAVIQTLFAKASLTTNHIIEWAGQIDPLHLQFNAPPERTEWVDTQTMMNTATTSLLYYFEHYD</sequence>
<dbReference type="InterPro" id="IPR056024">
    <property type="entry name" value="DUF7605"/>
</dbReference>
<keyword evidence="6" id="KW-0238">DNA-binding</keyword>
<dbReference type="PANTHER" id="PTHR36681">
    <property type="entry name" value="NUCLEAR GTPASE, GERMINAL CENTER-ASSOCIATED, TANDEM DUPLICATE 3"/>
    <property type="match status" value="1"/>
</dbReference>
<dbReference type="Proteomes" id="UP000509510">
    <property type="component" value="Chromosome V"/>
</dbReference>
<keyword evidence="2" id="KW-0597">Phosphoprotein</keyword>
<dbReference type="Pfam" id="PF00350">
    <property type="entry name" value="Dynamin_N"/>
    <property type="match status" value="1"/>
</dbReference>
<name>A0A7H8R7E6_TALRU</name>
<gene>
    <name evidence="13" type="ORF">TRUGW13939_08824</name>
</gene>
<feature type="compositionally biased region" description="Low complexity" evidence="10">
    <location>
        <begin position="1054"/>
        <end position="1068"/>
    </location>
</feature>
<evidence type="ECO:0000256" key="8">
    <source>
        <dbReference type="ARBA" id="ARBA00023242"/>
    </source>
</evidence>
<proteinExistence type="predicted"/>
<dbReference type="KEGG" id="trg:TRUGW13939_08824"/>
<feature type="domain" description="Dynamin N-terminal" evidence="11">
    <location>
        <begin position="98"/>
        <end position="328"/>
    </location>
</feature>
<keyword evidence="5" id="KW-0862">Zinc</keyword>
<feature type="compositionally biased region" description="Low complexity" evidence="10">
    <location>
        <begin position="1002"/>
        <end position="1025"/>
    </location>
</feature>
<keyword evidence="9" id="KW-0175">Coiled coil</keyword>
<evidence type="ECO:0000256" key="7">
    <source>
        <dbReference type="ARBA" id="ARBA00023163"/>
    </source>
</evidence>
<evidence type="ECO:0000256" key="10">
    <source>
        <dbReference type="SAM" id="MobiDB-lite"/>
    </source>
</evidence>
<evidence type="ECO:0000256" key="1">
    <source>
        <dbReference type="ARBA" id="ARBA00004123"/>
    </source>
</evidence>
<dbReference type="SUPFAM" id="SSF52540">
    <property type="entry name" value="P-loop containing nucleoside triphosphate hydrolases"/>
    <property type="match status" value="1"/>
</dbReference>
<evidence type="ECO:0000256" key="4">
    <source>
        <dbReference type="ARBA" id="ARBA00022737"/>
    </source>
</evidence>
<reference evidence="14" key="1">
    <citation type="submission" date="2020-06" db="EMBL/GenBank/DDBJ databases">
        <title>A chromosome-scale genome assembly of Talaromyces rugulosus W13939.</title>
        <authorList>
            <person name="Wang B."/>
            <person name="Guo L."/>
            <person name="Ye K."/>
            <person name="Wang L."/>
        </authorList>
    </citation>
    <scope>NUCLEOTIDE SEQUENCE [LARGE SCALE GENOMIC DNA]</scope>
    <source>
        <strain evidence="14">W13939</strain>
    </source>
</reference>
<dbReference type="InterPro" id="IPR027417">
    <property type="entry name" value="P-loop_NTPase"/>
</dbReference>
<dbReference type="PANTHER" id="PTHR36681:SF3">
    <property type="entry name" value="NUCLEAR GTPASE, GERMINAL CENTER-ASSOCIATED, TANDEM DUPLICATE 3"/>
    <property type="match status" value="1"/>
</dbReference>
<keyword evidence="7" id="KW-0804">Transcription</keyword>
<evidence type="ECO:0000259" key="12">
    <source>
        <dbReference type="Pfam" id="PF24564"/>
    </source>
</evidence>
<keyword evidence="14" id="KW-1185">Reference proteome</keyword>